<keyword evidence="2" id="KW-0521">NADP</keyword>
<organism evidence="4 5">
    <name type="scientific">Microdochium bolleyi</name>
    <dbReference type="NCBI Taxonomy" id="196109"/>
    <lineage>
        <taxon>Eukaryota</taxon>
        <taxon>Fungi</taxon>
        <taxon>Dikarya</taxon>
        <taxon>Ascomycota</taxon>
        <taxon>Pezizomycotina</taxon>
        <taxon>Sordariomycetes</taxon>
        <taxon>Xylariomycetidae</taxon>
        <taxon>Xylariales</taxon>
        <taxon>Microdochiaceae</taxon>
        <taxon>Microdochium</taxon>
    </lineage>
</organism>
<dbReference type="InterPro" id="IPR051164">
    <property type="entry name" value="NmrA-like_oxidored"/>
</dbReference>
<dbReference type="Gene3D" id="3.40.50.720">
    <property type="entry name" value="NAD(P)-binding Rossmann-like Domain"/>
    <property type="match status" value="1"/>
</dbReference>
<keyword evidence="5" id="KW-1185">Reference proteome</keyword>
<sequence length="318" mass="35210">MSTKKILTVFGATGAQGGGIISTFLNDAKLKNEWALRGVTRDVSKDSSKKLAARGVEVVAADLNDKASLVKAVKDSYAVFAVTNYWEKADADLEIQQGKNLADAAKETGVQHYIWSTLYNVAEHSKGKLPNVYHFDSKAKVADYVRQLGIPATFFMPGFYQSNIPGGMFRPAPPDNNWTFALPISGSAPIPLYIPSDTGKYVKAIVQNRENLLGKEFLGASEYSTPQKIVDTFKKLFPEAGAKASFQELPADVYKGIIKQAMQAPDFIVQEMFENMRLMEEFGYYFGADLEPSLKLVEDKLTSWEEFAKEAPAFKELK</sequence>
<dbReference type="SUPFAM" id="SSF51735">
    <property type="entry name" value="NAD(P)-binding Rossmann-fold domains"/>
    <property type="match status" value="1"/>
</dbReference>
<dbReference type="InterPro" id="IPR008030">
    <property type="entry name" value="NmrA-like"/>
</dbReference>
<dbReference type="STRING" id="196109.A0A136J2A7"/>
<dbReference type="CDD" id="cd05251">
    <property type="entry name" value="NmrA_like_SDR_a"/>
    <property type="match status" value="1"/>
</dbReference>
<dbReference type="PANTHER" id="PTHR42748:SF31">
    <property type="entry name" value="NMRA-LIKE DOMAIN-CONTAINING PROTEIN-RELATED"/>
    <property type="match status" value="1"/>
</dbReference>
<reference evidence="5" key="1">
    <citation type="submission" date="2016-02" db="EMBL/GenBank/DDBJ databases">
        <title>Draft genome sequence of Microdochium bolleyi, a fungal endophyte of beachgrass.</title>
        <authorList>
            <consortium name="DOE Joint Genome Institute"/>
            <person name="David A.S."/>
            <person name="May G."/>
            <person name="Haridas S."/>
            <person name="Lim J."/>
            <person name="Wang M."/>
            <person name="Labutti K."/>
            <person name="Lipzen A."/>
            <person name="Barry K."/>
            <person name="Grigoriev I.V."/>
        </authorList>
    </citation>
    <scope>NUCLEOTIDE SEQUENCE [LARGE SCALE GENOMIC DNA]</scope>
    <source>
        <strain evidence="5">J235TASD1</strain>
    </source>
</reference>
<dbReference type="AlphaFoldDB" id="A0A136J2A7"/>
<dbReference type="Pfam" id="PF05368">
    <property type="entry name" value="NmrA"/>
    <property type="match status" value="1"/>
</dbReference>
<dbReference type="PANTHER" id="PTHR42748">
    <property type="entry name" value="NITROGEN METABOLITE REPRESSION PROTEIN NMRA FAMILY MEMBER"/>
    <property type="match status" value="1"/>
</dbReference>
<name>A0A136J2A7_9PEZI</name>
<dbReference type="InParanoid" id="A0A136J2A7"/>
<dbReference type="Proteomes" id="UP000070501">
    <property type="component" value="Unassembled WGS sequence"/>
</dbReference>
<gene>
    <name evidence="4" type="ORF">Micbo1qcDRAFT_195374</name>
</gene>
<evidence type="ECO:0000313" key="4">
    <source>
        <dbReference type="EMBL" id="KXJ91224.1"/>
    </source>
</evidence>
<evidence type="ECO:0000256" key="1">
    <source>
        <dbReference type="ARBA" id="ARBA00006328"/>
    </source>
</evidence>
<comment type="similarity">
    <text evidence="1">Belongs to the NmrA-type oxidoreductase family.</text>
</comment>
<evidence type="ECO:0000313" key="5">
    <source>
        <dbReference type="Proteomes" id="UP000070501"/>
    </source>
</evidence>
<protein>
    <submittedName>
        <fullName evidence="4">NMRAL1 protein</fullName>
    </submittedName>
</protein>
<proteinExistence type="inferred from homology"/>
<dbReference type="OrthoDB" id="300709at2759"/>
<feature type="domain" description="NmrA-like" evidence="3">
    <location>
        <begin position="4"/>
        <end position="308"/>
    </location>
</feature>
<dbReference type="EMBL" id="KQ964250">
    <property type="protein sequence ID" value="KXJ91224.1"/>
    <property type="molecule type" value="Genomic_DNA"/>
</dbReference>
<evidence type="ECO:0000256" key="2">
    <source>
        <dbReference type="ARBA" id="ARBA00022857"/>
    </source>
</evidence>
<dbReference type="GO" id="GO:0005634">
    <property type="term" value="C:nucleus"/>
    <property type="evidence" value="ECO:0007669"/>
    <property type="project" value="TreeGrafter"/>
</dbReference>
<dbReference type="Gene3D" id="3.90.25.10">
    <property type="entry name" value="UDP-galactose 4-epimerase, domain 1"/>
    <property type="match status" value="1"/>
</dbReference>
<dbReference type="InterPro" id="IPR036291">
    <property type="entry name" value="NAD(P)-bd_dom_sf"/>
</dbReference>
<evidence type="ECO:0000259" key="3">
    <source>
        <dbReference type="Pfam" id="PF05368"/>
    </source>
</evidence>
<accession>A0A136J2A7</accession>